<evidence type="ECO:0000313" key="3">
    <source>
        <dbReference type="Proteomes" id="UP001183629"/>
    </source>
</evidence>
<comment type="caution">
    <text evidence="2">The sequence shown here is derived from an EMBL/GenBank/DDBJ whole genome shotgun (WGS) entry which is preliminary data.</text>
</comment>
<dbReference type="InterPro" id="IPR013786">
    <property type="entry name" value="AcylCoA_DH/ox_N"/>
</dbReference>
<dbReference type="InterPro" id="IPR046373">
    <property type="entry name" value="Acyl-CoA_Oxase/DH_mid-dom_sf"/>
</dbReference>
<reference evidence="2 3" key="1">
    <citation type="submission" date="2023-07" db="EMBL/GenBank/DDBJ databases">
        <title>Sequencing the genomes of 1000 actinobacteria strains.</title>
        <authorList>
            <person name="Klenk H.-P."/>
        </authorList>
    </citation>
    <scope>NUCLEOTIDE SEQUENCE [LARGE SCALE GENOMIC DNA]</scope>
    <source>
        <strain evidence="2 3">DSM 44711</strain>
    </source>
</reference>
<dbReference type="InterPro" id="IPR009100">
    <property type="entry name" value="AcylCoA_DH/oxidase_NM_dom_sf"/>
</dbReference>
<dbReference type="InterPro" id="IPR037069">
    <property type="entry name" value="AcylCoA_DH/ox_N_sf"/>
</dbReference>
<dbReference type="GO" id="GO:0050660">
    <property type="term" value="F:flavin adenine dinucleotide binding"/>
    <property type="evidence" value="ECO:0007669"/>
    <property type="project" value="InterPro"/>
</dbReference>
<accession>A0AAE3ZXF2</accession>
<dbReference type="RefSeq" id="WP_310422785.1">
    <property type="nucleotide sequence ID" value="NZ_JAVDYC010000001.1"/>
</dbReference>
<dbReference type="Proteomes" id="UP001183629">
    <property type="component" value="Unassembled WGS sequence"/>
</dbReference>
<evidence type="ECO:0000313" key="2">
    <source>
        <dbReference type="EMBL" id="MDR7326672.1"/>
    </source>
</evidence>
<evidence type="ECO:0000259" key="1">
    <source>
        <dbReference type="Pfam" id="PF02771"/>
    </source>
</evidence>
<organism evidence="2 3">
    <name type="scientific">Catenuloplanes niger</name>
    <dbReference type="NCBI Taxonomy" id="587534"/>
    <lineage>
        <taxon>Bacteria</taxon>
        <taxon>Bacillati</taxon>
        <taxon>Actinomycetota</taxon>
        <taxon>Actinomycetes</taxon>
        <taxon>Micromonosporales</taxon>
        <taxon>Micromonosporaceae</taxon>
        <taxon>Catenuloplanes</taxon>
    </lineage>
</organism>
<dbReference type="EMBL" id="JAVDYC010000001">
    <property type="protein sequence ID" value="MDR7326672.1"/>
    <property type="molecule type" value="Genomic_DNA"/>
</dbReference>
<dbReference type="Pfam" id="PF02771">
    <property type="entry name" value="Acyl-CoA_dh_N"/>
    <property type="match status" value="1"/>
</dbReference>
<name>A0AAE3ZXF2_9ACTN</name>
<keyword evidence="3" id="KW-1185">Reference proteome</keyword>
<feature type="domain" description="Acyl-CoA dehydrogenase/oxidase N-terminal" evidence="1">
    <location>
        <begin position="5"/>
        <end position="113"/>
    </location>
</feature>
<dbReference type="PANTHER" id="PTHR43884:SF12">
    <property type="entry name" value="ISOVALERYL-COA DEHYDROGENASE, MITOCHONDRIAL-RELATED"/>
    <property type="match status" value="1"/>
</dbReference>
<dbReference type="GO" id="GO:0003995">
    <property type="term" value="F:acyl-CoA dehydrogenase activity"/>
    <property type="evidence" value="ECO:0007669"/>
    <property type="project" value="TreeGrafter"/>
</dbReference>
<protein>
    <submittedName>
        <fullName evidence="2">Alkylation response protein AidB-like acyl-CoA dehydrogenase</fullName>
    </submittedName>
</protein>
<dbReference type="PANTHER" id="PTHR43884">
    <property type="entry name" value="ACYL-COA DEHYDROGENASE"/>
    <property type="match status" value="1"/>
</dbReference>
<dbReference type="Gene3D" id="1.10.540.10">
    <property type="entry name" value="Acyl-CoA dehydrogenase/oxidase, N-terminal domain"/>
    <property type="match status" value="1"/>
</dbReference>
<gene>
    <name evidence="2" type="ORF">J2S44_006922</name>
</gene>
<proteinExistence type="predicted"/>
<sequence length="338" mass="35520">MTDAATMRSRAEQITEEMFLPAAAEVDRAGRVPRSHLDMLRRFGFYGVAAPAEHGGLGMADIATAAYLLEVLASGCLTTTLVWMQHHGVVLGAAASRTPGMRESWLPRLAAGDVRGGVALAGLRPGGEGMRARRVDGGFVLDGEVPWVSGWDMIDVVQVGARDDAGNAMFLLVDAVPSDTLTATVQDLAALRASRTAVLRFTGHPVPADRLMHALPLDSWTRTEAGGSALNGFLALGVVRRCCALLGPSSLDAELETARAALLAADAEKTPAARATASELAVRAAATLIVHSGSVAGLRGGHPERLLREAGMLLVYGTRPLIRDELLDRYSFRPAGGA</sequence>
<dbReference type="Gene3D" id="2.40.110.10">
    <property type="entry name" value="Butyryl-CoA Dehydrogenase, subunit A, domain 2"/>
    <property type="match status" value="1"/>
</dbReference>
<dbReference type="SUPFAM" id="SSF56645">
    <property type="entry name" value="Acyl-CoA dehydrogenase NM domain-like"/>
    <property type="match status" value="1"/>
</dbReference>
<dbReference type="AlphaFoldDB" id="A0AAE3ZXF2"/>